<organism evidence="14">
    <name type="scientific">Cuerna arida</name>
    <dbReference type="NCBI Taxonomy" id="1464854"/>
    <lineage>
        <taxon>Eukaryota</taxon>
        <taxon>Metazoa</taxon>
        <taxon>Ecdysozoa</taxon>
        <taxon>Arthropoda</taxon>
        <taxon>Hexapoda</taxon>
        <taxon>Insecta</taxon>
        <taxon>Pterygota</taxon>
        <taxon>Neoptera</taxon>
        <taxon>Paraneoptera</taxon>
        <taxon>Hemiptera</taxon>
        <taxon>Auchenorrhyncha</taxon>
        <taxon>Membracoidea</taxon>
        <taxon>Cicadellidae</taxon>
        <taxon>Cicadellinae</taxon>
        <taxon>Proconiini</taxon>
        <taxon>Cuerna</taxon>
    </lineage>
</organism>
<keyword evidence="12" id="KW-0732">Signal</keyword>
<evidence type="ECO:0000256" key="6">
    <source>
        <dbReference type="ARBA" id="ARBA00023136"/>
    </source>
</evidence>
<comment type="subcellular location">
    <subcellularLocation>
        <location evidence="1 9">Membrane</location>
        <topology evidence="1 9">Single-pass type I membrane protein</topology>
    </subcellularLocation>
</comment>
<name>A0A1B6EMX2_9HEMI</name>
<reference evidence="14" key="1">
    <citation type="submission" date="2015-11" db="EMBL/GenBank/DDBJ databases">
        <title>De novo transcriptome assembly of four potential Pierce s Disease insect vectors from Arizona vineyards.</title>
        <authorList>
            <person name="Tassone E.E."/>
        </authorList>
    </citation>
    <scope>NUCLEOTIDE SEQUENCE</scope>
</reference>
<dbReference type="SMART" id="SM00294">
    <property type="entry name" value="4.1m"/>
    <property type="match status" value="1"/>
</dbReference>
<evidence type="ECO:0000256" key="4">
    <source>
        <dbReference type="ARBA" id="ARBA00022974"/>
    </source>
</evidence>
<feature type="chain" id="PRO_5008582222" description="Syndecan" evidence="12">
    <location>
        <begin position="24"/>
        <end position="227"/>
    </location>
</feature>
<comment type="similarity">
    <text evidence="2 9">Belongs to the syndecan proteoglycan family.</text>
</comment>
<dbReference type="GO" id="GO:0009986">
    <property type="term" value="C:cell surface"/>
    <property type="evidence" value="ECO:0007669"/>
    <property type="project" value="TreeGrafter"/>
</dbReference>
<gene>
    <name evidence="15" type="ORF">g.34508</name>
    <name evidence="14" type="ORF">g.34510</name>
</gene>
<evidence type="ECO:0000313" key="14">
    <source>
        <dbReference type="EMBL" id="JAS39282.1"/>
    </source>
</evidence>
<dbReference type="Pfam" id="PF01034">
    <property type="entry name" value="Syndecan"/>
    <property type="match status" value="1"/>
</dbReference>
<feature type="compositionally biased region" description="Basic and acidic residues" evidence="10">
    <location>
        <begin position="104"/>
        <end position="117"/>
    </location>
</feature>
<evidence type="ECO:0000256" key="3">
    <source>
        <dbReference type="ARBA" id="ARBA00022692"/>
    </source>
</evidence>
<dbReference type="GO" id="GO:0016020">
    <property type="term" value="C:membrane"/>
    <property type="evidence" value="ECO:0007669"/>
    <property type="project" value="UniProtKB-SubCell"/>
</dbReference>
<feature type="region of interest" description="Disordered" evidence="10">
    <location>
        <begin position="44"/>
        <end position="146"/>
    </location>
</feature>
<dbReference type="EMBL" id="GECZ01020859">
    <property type="protein sequence ID" value="JAS48910.1"/>
    <property type="molecule type" value="Transcribed_RNA"/>
</dbReference>
<feature type="domain" description="Neurexin/syndecan/glycophorin C" evidence="13">
    <location>
        <begin position="192"/>
        <end position="210"/>
    </location>
</feature>
<dbReference type="EMBL" id="GECZ01030487">
    <property type="protein sequence ID" value="JAS39282.1"/>
    <property type="molecule type" value="Transcribed_RNA"/>
</dbReference>
<dbReference type="InterPro" id="IPR030479">
    <property type="entry name" value="Syndecan_CS"/>
</dbReference>
<keyword evidence="5 11" id="KW-1133">Transmembrane helix</keyword>
<proteinExistence type="inferred from homology"/>
<feature type="compositionally biased region" description="Polar residues" evidence="10">
    <location>
        <begin position="118"/>
        <end position="137"/>
    </location>
</feature>
<dbReference type="GO" id="GO:0016477">
    <property type="term" value="P:cell migration"/>
    <property type="evidence" value="ECO:0007669"/>
    <property type="project" value="TreeGrafter"/>
</dbReference>
<sequence>MYLRFNFLTFCVLIFLGIAHTTAEDKKPEANSLWSSPKDEIYIDDEALEGSGNREVKDDLESSGSGYGPDDEDTDSEDHDGSGTNTGVIGNVHKSTPSKVPESSIDKEPVVPRKEVTNVHSVNTNNIGSPDLSNGDNDSTDEGPNGNDVYIMNAKHEERATSFFAQPGILAAVIGGAVVGLLCAILVVMFIVYRMRKKDEGSYALEEPKRSPTANSYTKNSNREFYA</sequence>
<evidence type="ECO:0000256" key="1">
    <source>
        <dbReference type="ARBA" id="ARBA00004479"/>
    </source>
</evidence>
<dbReference type="PROSITE" id="PS00964">
    <property type="entry name" value="SYNDECAN"/>
    <property type="match status" value="1"/>
</dbReference>
<protein>
    <recommendedName>
        <fullName evidence="9">Syndecan</fullName>
    </recommendedName>
</protein>
<dbReference type="PANTHER" id="PTHR10915">
    <property type="entry name" value="SYNDECAN"/>
    <property type="match status" value="1"/>
</dbReference>
<feature type="region of interest" description="Disordered" evidence="10">
    <location>
        <begin position="202"/>
        <end position="227"/>
    </location>
</feature>
<evidence type="ECO:0000256" key="11">
    <source>
        <dbReference type="SAM" id="Phobius"/>
    </source>
</evidence>
<dbReference type="InterPro" id="IPR027789">
    <property type="entry name" value="Syndecan/Neurexin_dom"/>
</dbReference>
<feature type="signal peptide" evidence="12">
    <location>
        <begin position="1"/>
        <end position="23"/>
    </location>
</feature>
<keyword evidence="7 9" id="KW-0325">Glycoprotein</keyword>
<feature type="compositionally biased region" description="Acidic residues" evidence="10">
    <location>
        <begin position="69"/>
        <end position="78"/>
    </location>
</feature>
<accession>A0A1B6EMX2</accession>
<dbReference type="InterPro" id="IPR001050">
    <property type="entry name" value="Syndecan"/>
</dbReference>
<evidence type="ECO:0000256" key="9">
    <source>
        <dbReference type="RuleBase" id="RU000649"/>
    </source>
</evidence>
<feature type="compositionally biased region" description="Polar residues" evidence="10">
    <location>
        <begin position="85"/>
        <end position="98"/>
    </location>
</feature>
<evidence type="ECO:0000256" key="7">
    <source>
        <dbReference type="ARBA" id="ARBA00023180"/>
    </source>
</evidence>
<evidence type="ECO:0000256" key="12">
    <source>
        <dbReference type="SAM" id="SignalP"/>
    </source>
</evidence>
<comment type="function">
    <text evidence="9">Cell surface proteoglycan.</text>
</comment>
<evidence type="ECO:0000259" key="13">
    <source>
        <dbReference type="SMART" id="SM00294"/>
    </source>
</evidence>
<keyword evidence="6 11" id="KW-0472">Membrane</keyword>
<evidence type="ECO:0000256" key="10">
    <source>
        <dbReference type="SAM" id="MobiDB-lite"/>
    </source>
</evidence>
<evidence type="ECO:0000256" key="8">
    <source>
        <dbReference type="ARBA" id="ARBA00023207"/>
    </source>
</evidence>
<evidence type="ECO:0000313" key="15">
    <source>
        <dbReference type="EMBL" id="JAS48910.1"/>
    </source>
</evidence>
<dbReference type="PANTHER" id="PTHR10915:SF1">
    <property type="entry name" value="SYNDECAN"/>
    <property type="match status" value="1"/>
</dbReference>
<dbReference type="AlphaFoldDB" id="A0A1B6EMX2"/>
<dbReference type="InterPro" id="IPR003585">
    <property type="entry name" value="Neurexin-like"/>
</dbReference>
<feature type="transmembrane region" description="Helical" evidence="11">
    <location>
        <begin position="169"/>
        <end position="193"/>
    </location>
</feature>
<evidence type="ECO:0000256" key="5">
    <source>
        <dbReference type="ARBA" id="ARBA00022989"/>
    </source>
</evidence>
<keyword evidence="8 9" id="KW-0357">Heparan sulfate</keyword>
<evidence type="ECO:0000256" key="2">
    <source>
        <dbReference type="ARBA" id="ARBA00005343"/>
    </source>
</evidence>
<keyword evidence="4 9" id="KW-0654">Proteoglycan</keyword>
<keyword evidence="3 9" id="KW-0812">Transmembrane</keyword>